<dbReference type="PROSITE" id="PS00108">
    <property type="entry name" value="PROTEIN_KINASE_ST"/>
    <property type="match status" value="1"/>
</dbReference>
<evidence type="ECO:0000256" key="4">
    <source>
        <dbReference type="ARBA" id="ARBA00022840"/>
    </source>
</evidence>
<feature type="binding site" evidence="5">
    <location>
        <position position="52"/>
    </location>
    <ligand>
        <name>ATP</name>
        <dbReference type="ChEBI" id="CHEBI:30616"/>
    </ligand>
</feature>
<dbReference type="GO" id="GO:0000407">
    <property type="term" value="C:phagophore assembly site"/>
    <property type="evidence" value="ECO:0007669"/>
    <property type="project" value="TreeGrafter"/>
</dbReference>
<evidence type="ECO:0000256" key="6">
    <source>
        <dbReference type="RuleBase" id="RU000304"/>
    </source>
</evidence>
<dbReference type="GO" id="GO:0004674">
    <property type="term" value="F:protein serine/threonine kinase activity"/>
    <property type="evidence" value="ECO:0007669"/>
    <property type="project" value="UniProtKB-KW"/>
</dbReference>
<dbReference type="GO" id="GO:0010506">
    <property type="term" value="P:regulation of autophagy"/>
    <property type="evidence" value="ECO:0007669"/>
    <property type="project" value="InterPro"/>
</dbReference>
<dbReference type="Gene3D" id="1.10.510.10">
    <property type="entry name" value="Transferase(Phosphotransferase) domain 1"/>
    <property type="match status" value="1"/>
</dbReference>
<keyword evidence="3" id="KW-0418">Kinase</keyword>
<dbReference type="PANTHER" id="PTHR24348">
    <property type="entry name" value="SERINE/THREONINE-PROTEIN KINASE UNC-51-RELATED"/>
    <property type="match status" value="1"/>
</dbReference>
<dbReference type="STRING" id="2018661.A0A2A2LJX6"/>
<name>A0A2A2LJX6_9BILA</name>
<dbReference type="OrthoDB" id="248923at2759"/>
<dbReference type="Proteomes" id="UP000218231">
    <property type="component" value="Unassembled WGS sequence"/>
</dbReference>
<dbReference type="PROSITE" id="PS50011">
    <property type="entry name" value="PROTEIN_KINASE_DOM"/>
    <property type="match status" value="1"/>
</dbReference>
<protein>
    <recommendedName>
        <fullName evidence="7">Protein kinase domain-containing protein</fullName>
    </recommendedName>
</protein>
<dbReference type="InterPro" id="IPR008271">
    <property type="entry name" value="Ser/Thr_kinase_AS"/>
</dbReference>
<dbReference type="GO" id="GO:0005524">
    <property type="term" value="F:ATP binding"/>
    <property type="evidence" value="ECO:0007669"/>
    <property type="project" value="UniProtKB-UniRule"/>
</dbReference>
<dbReference type="GO" id="GO:0005776">
    <property type="term" value="C:autophagosome"/>
    <property type="evidence" value="ECO:0007669"/>
    <property type="project" value="TreeGrafter"/>
</dbReference>
<accession>A0A2A2LJX6</accession>
<dbReference type="GO" id="GO:0016020">
    <property type="term" value="C:membrane"/>
    <property type="evidence" value="ECO:0007669"/>
    <property type="project" value="TreeGrafter"/>
</dbReference>
<keyword evidence="1" id="KW-0808">Transferase</keyword>
<comment type="caution">
    <text evidence="8">The sequence shown here is derived from an EMBL/GenBank/DDBJ whole genome shotgun (WGS) entry which is preliminary data.</text>
</comment>
<dbReference type="InterPro" id="IPR000719">
    <property type="entry name" value="Prot_kinase_dom"/>
</dbReference>
<comment type="similarity">
    <text evidence="6">Belongs to the protein kinase superfamily.</text>
</comment>
<dbReference type="PANTHER" id="PTHR24348:SF22">
    <property type="entry name" value="NON-SPECIFIC SERINE_THREONINE PROTEIN KINASE"/>
    <property type="match status" value="1"/>
</dbReference>
<dbReference type="GO" id="GO:0005829">
    <property type="term" value="C:cytosol"/>
    <property type="evidence" value="ECO:0007669"/>
    <property type="project" value="TreeGrafter"/>
</dbReference>
<keyword evidence="6" id="KW-0723">Serine/threonine-protein kinase</keyword>
<evidence type="ECO:0000259" key="7">
    <source>
        <dbReference type="PROSITE" id="PS50011"/>
    </source>
</evidence>
<evidence type="ECO:0000256" key="3">
    <source>
        <dbReference type="ARBA" id="ARBA00022777"/>
    </source>
</evidence>
<keyword evidence="2 5" id="KW-0547">Nucleotide-binding</keyword>
<dbReference type="InterPro" id="IPR017441">
    <property type="entry name" value="Protein_kinase_ATP_BS"/>
</dbReference>
<dbReference type="AlphaFoldDB" id="A0A2A2LJX6"/>
<gene>
    <name evidence="8" type="ORF">WR25_11372</name>
</gene>
<evidence type="ECO:0000256" key="1">
    <source>
        <dbReference type="ARBA" id="ARBA00022679"/>
    </source>
</evidence>
<dbReference type="InterPro" id="IPR011009">
    <property type="entry name" value="Kinase-like_dom_sf"/>
</dbReference>
<dbReference type="GO" id="GO:0000045">
    <property type="term" value="P:autophagosome assembly"/>
    <property type="evidence" value="ECO:0007669"/>
    <property type="project" value="TreeGrafter"/>
</dbReference>
<evidence type="ECO:0000256" key="5">
    <source>
        <dbReference type="PROSITE-ProRule" id="PRU10141"/>
    </source>
</evidence>
<proteinExistence type="inferred from homology"/>
<evidence type="ECO:0000313" key="9">
    <source>
        <dbReference type="Proteomes" id="UP000218231"/>
    </source>
</evidence>
<feature type="domain" description="Protein kinase" evidence="7">
    <location>
        <begin position="19"/>
        <end position="313"/>
    </location>
</feature>
<dbReference type="SMART" id="SM00220">
    <property type="entry name" value="S_TKc"/>
    <property type="match status" value="1"/>
</dbReference>
<organism evidence="8 9">
    <name type="scientific">Diploscapter pachys</name>
    <dbReference type="NCBI Taxonomy" id="2018661"/>
    <lineage>
        <taxon>Eukaryota</taxon>
        <taxon>Metazoa</taxon>
        <taxon>Ecdysozoa</taxon>
        <taxon>Nematoda</taxon>
        <taxon>Chromadorea</taxon>
        <taxon>Rhabditida</taxon>
        <taxon>Rhabditina</taxon>
        <taxon>Rhabditomorpha</taxon>
        <taxon>Rhabditoidea</taxon>
        <taxon>Rhabditidae</taxon>
        <taxon>Diploscapter</taxon>
    </lineage>
</organism>
<dbReference type="PROSITE" id="PS00107">
    <property type="entry name" value="PROTEIN_KINASE_ATP"/>
    <property type="match status" value="1"/>
</dbReference>
<dbReference type="EMBL" id="LIAE01006675">
    <property type="protein sequence ID" value="PAV86358.1"/>
    <property type="molecule type" value="Genomic_DNA"/>
</dbReference>
<dbReference type="Pfam" id="PF00069">
    <property type="entry name" value="Pkinase"/>
    <property type="match status" value="1"/>
</dbReference>
<dbReference type="SUPFAM" id="SSF56112">
    <property type="entry name" value="Protein kinase-like (PK-like)"/>
    <property type="match status" value="1"/>
</dbReference>
<dbReference type="InterPro" id="IPR045269">
    <property type="entry name" value="Atg1-like"/>
</dbReference>
<keyword evidence="9" id="KW-1185">Reference proteome</keyword>
<evidence type="ECO:0000256" key="2">
    <source>
        <dbReference type="ARBA" id="ARBA00022741"/>
    </source>
</evidence>
<keyword evidence="4 5" id="KW-0067">ATP-binding</keyword>
<evidence type="ECO:0000313" key="8">
    <source>
        <dbReference type="EMBL" id="PAV86358.1"/>
    </source>
</evidence>
<reference evidence="8 9" key="1">
    <citation type="journal article" date="2017" name="Curr. Biol.">
        <title>Genome architecture and evolution of a unichromosomal asexual nematode.</title>
        <authorList>
            <person name="Fradin H."/>
            <person name="Zegar C."/>
            <person name="Gutwein M."/>
            <person name="Lucas J."/>
            <person name="Kovtun M."/>
            <person name="Corcoran D."/>
            <person name="Baugh L.R."/>
            <person name="Kiontke K."/>
            <person name="Gunsalus K."/>
            <person name="Fitch D.H."/>
            <person name="Piano F."/>
        </authorList>
    </citation>
    <scope>NUCLEOTIDE SEQUENCE [LARGE SCALE GENOMIC DNA]</scope>
    <source>
        <strain evidence="8">PF1309</strain>
    </source>
</reference>
<sequence length="380" mass="43831">MQSSTMDPGDTLKSPRGVYKIVKWLGSGKFGDVYLTDYMAKNTSNSEQVALKEIALRGIDEEEEKECKKEAELMERISNSSTSPHVVKYLDSFIEKVYTGRLLPQAAEMILPSHESLYIAMDYCSRGDLSRKIKANVKSGEEFDPETIYDYIYQIADGINELHFKHNIVHRDLKPANILIAWKNGKEVLKISGFDLATVIDSLNKTQSYSEMCGTPFYMAPEQWKGDSRRFSVDIWAIGIIFYELCIAPKRLMNEIYDLREKIMNGQRVNLPSRYSEADTIWLNKMIAKDPSKRMSSDQVRDKAENPDPPEWRTDASIAYFTDKLYYLGGWDPEIWEDTNRVDLLMEEVAQRYIDYQTMNGNGVKLEGFQKDYVLSESHR</sequence>